<evidence type="ECO:0000256" key="1">
    <source>
        <dbReference type="SAM" id="Phobius"/>
    </source>
</evidence>
<protein>
    <recommendedName>
        <fullName evidence="4">SbsA Ig-like domain-containing protein</fullName>
    </recommendedName>
</protein>
<name>A0A7Z9C0U9_9CYAN</name>
<organism evidence="2 3">
    <name type="scientific">Planktothrix serta PCC 8927</name>
    <dbReference type="NCBI Taxonomy" id="671068"/>
    <lineage>
        <taxon>Bacteria</taxon>
        <taxon>Bacillati</taxon>
        <taxon>Cyanobacteriota</taxon>
        <taxon>Cyanophyceae</taxon>
        <taxon>Oscillatoriophycideae</taxon>
        <taxon>Oscillatoriales</taxon>
        <taxon>Microcoleaceae</taxon>
        <taxon>Planktothrix</taxon>
    </lineage>
</organism>
<evidence type="ECO:0000313" key="3">
    <source>
        <dbReference type="Proteomes" id="UP000184550"/>
    </source>
</evidence>
<keyword evidence="3" id="KW-1185">Reference proteome</keyword>
<comment type="caution">
    <text evidence="2">The sequence shown here is derived from an EMBL/GenBank/DDBJ whole genome shotgun (WGS) entry which is preliminary data.</text>
</comment>
<sequence>MNNIISKFKHQKWVQPLDQAALILMIVLTILIGIVLVTGDRTTPKVKEFSWQNKQIGAEDRGFIIAFNRPMNRKSVENNLQIDPPLPGKMSWAGRRMAYTLSETIPYGTPFSVQLKGARDHLYGDKQGTLIEPFTGFFRSRDRAFTYIGVQGTEEGRLILVNLSQKEPKPIPLTPEDLVILDFEPYPKGDRILFSAISTTEQKQGLLEPQLYTVTTGINPQSPGENSESAQQPPGQIEKILDAKYYRNLKFDLSPDGNIIVVQRVSKTNPNDASPWFIESGKSPKPLNVEGGDFLIAPDSQSLVIAQGPDLTTILPLKPDTKPLEFLPKFGQVLGFARDGSAATMLKFNPDGTRSLFIVNNQGQEQELYRTPPFGNIISAEFDPSNTILYCLITEVLDDPETYKEQPYIVAIDLKTKQVIPFVILPNQQEINMSLSPDGLALLFDQTVTQITQPDDPNQSTKTAGGDTIKTSRIWILPLVIDTPTDGSKPQVKPEELPFLGFHPQWLP</sequence>
<feature type="transmembrane region" description="Helical" evidence="1">
    <location>
        <begin position="20"/>
        <end position="39"/>
    </location>
</feature>
<dbReference type="EMBL" id="CZCU02000169">
    <property type="protein sequence ID" value="VXD25666.1"/>
    <property type="molecule type" value="Genomic_DNA"/>
</dbReference>
<keyword evidence="1" id="KW-0812">Transmembrane</keyword>
<evidence type="ECO:0008006" key="4">
    <source>
        <dbReference type="Google" id="ProtNLM"/>
    </source>
</evidence>
<dbReference type="Proteomes" id="UP000184550">
    <property type="component" value="Unassembled WGS sequence"/>
</dbReference>
<gene>
    <name evidence="2" type="ORF">PL8927_900044</name>
</gene>
<keyword evidence="1" id="KW-1133">Transmembrane helix</keyword>
<proteinExistence type="predicted"/>
<dbReference type="RefSeq" id="WP_083626932.1">
    <property type="nucleotide sequence ID" value="NZ_LR734888.1"/>
</dbReference>
<evidence type="ECO:0000313" key="2">
    <source>
        <dbReference type="EMBL" id="VXD25666.1"/>
    </source>
</evidence>
<dbReference type="AlphaFoldDB" id="A0A7Z9C0U9"/>
<reference evidence="2" key="1">
    <citation type="submission" date="2019-10" db="EMBL/GenBank/DDBJ databases">
        <authorList>
            <consortium name="Genoscope - CEA"/>
            <person name="William W."/>
        </authorList>
    </citation>
    <scope>NUCLEOTIDE SEQUENCE [LARGE SCALE GENOMIC DNA]</scope>
    <source>
        <strain evidence="2">BBR_PRJEB10992</strain>
    </source>
</reference>
<keyword evidence="1" id="KW-0472">Membrane</keyword>
<accession>A0A7Z9C0U9</accession>
<dbReference type="SUPFAM" id="SSF82171">
    <property type="entry name" value="DPP6 N-terminal domain-like"/>
    <property type="match status" value="1"/>
</dbReference>
<dbReference type="OrthoDB" id="475437at2"/>
<dbReference type="Gene3D" id="2.60.40.3710">
    <property type="match status" value="1"/>
</dbReference>